<reference evidence="2" key="1">
    <citation type="submission" date="2017-08" db="EMBL/GenBank/DDBJ databases">
        <authorList>
            <person name="Varghese N."/>
            <person name="Submissions S."/>
        </authorList>
    </citation>
    <scope>NUCLEOTIDE SEQUENCE [LARGE SCALE GENOMIC DNA]</scope>
    <source>
        <strain evidence="2">KCTC 23107</strain>
    </source>
</reference>
<name>A0A286IF18_9HYPH</name>
<dbReference type="Proteomes" id="UP000219465">
    <property type="component" value="Unassembled WGS sequence"/>
</dbReference>
<evidence type="ECO:0000313" key="1">
    <source>
        <dbReference type="EMBL" id="SOE18662.1"/>
    </source>
</evidence>
<dbReference type="RefSeq" id="WP_097109138.1">
    <property type="nucleotide sequence ID" value="NZ_OCPC01000006.1"/>
</dbReference>
<dbReference type="AlphaFoldDB" id="A0A286IF18"/>
<organism evidence="1 2">
    <name type="scientific">Hoeflea halophila</name>
    <dbReference type="NCBI Taxonomy" id="714899"/>
    <lineage>
        <taxon>Bacteria</taxon>
        <taxon>Pseudomonadati</taxon>
        <taxon>Pseudomonadota</taxon>
        <taxon>Alphaproteobacteria</taxon>
        <taxon>Hyphomicrobiales</taxon>
        <taxon>Rhizobiaceae</taxon>
        <taxon>Hoeflea</taxon>
    </lineage>
</organism>
<accession>A0A286IF18</accession>
<protein>
    <submittedName>
        <fullName evidence="1">Uncharacterized protein</fullName>
    </submittedName>
</protein>
<keyword evidence="2" id="KW-1185">Reference proteome</keyword>
<gene>
    <name evidence="1" type="ORF">SAMN05877838_3598</name>
</gene>
<sequence length="111" mass="12302">MEHIAAFMVLIACSDDLQACKEYPAPAIAYETTEECQAELMPAIRDMGSDQPRTYGKCVEIDPALFYEDAEIVWDVTQEGGIEVTLEVINPHMAVQSVASVEENGRYNSIN</sequence>
<evidence type="ECO:0000313" key="2">
    <source>
        <dbReference type="Proteomes" id="UP000219465"/>
    </source>
</evidence>
<dbReference type="EMBL" id="OCPC01000006">
    <property type="protein sequence ID" value="SOE18662.1"/>
    <property type="molecule type" value="Genomic_DNA"/>
</dbReference>
<dbReference type="OrthoDB" id="7907327at2"/>
<proteinExistence type="predicted"/>